<keyword evidence="4" id="KW-1185">Reference proteome</keyword>
<reference evidence="4" key="1">
    <citation type="journal article" date="2020" name="Nat. Ecol. Evol.">
        <title>Deeply conserved synteny resolves early events in vertebrate evolution.</title>
        <authorList>
            <person name="Simakov O."/>
            <person name="Marletaz F."/>
            <person name="Yue J.X."/>
            <person name="O'Connell B."/>
            <person name="Jenkins J."/>
            <person name="Brandt A."/>
            <person name="Calef R."/>
            <person name="Tung C.H."/>
            <person name="Huang T.K."/>
            <person name="Schmutz J."/>
            <person name="Satoh N."/>
            <person name="Yu J.K."/>
            <person name="Putnam N.H."/>
            <person name="Green R.E."/>
            <person name="Rokhsar D.S."/>
        </authorList>
    </citation>
    <scope>NUCLEOTIDE SEQUENCE [LARGE SCALE GENOMIC DNA]</scope>
    <source>
        <strain evidence="4">S238N-H82</strain>
    </source>
</reference>
<dbReference type="GO" id="GO:0001227">
    <property type="term" value="F:DNA-binding transcription repressor activity, RNA polymerase II-specific"/>
    <property type="evidence" value="ECO:0007669"/>
    <property type="project" value="InterPro"/>
</dbReference>
<dbReference type="Proteomes" id="UP000001554">
    <property type="component" value="Chromosome 2"/>
</dbReference>
<evidence type="ECO:0000256" key="2">
    <source>
        <dbReference type="SAM" id="MobiDB-lite"/>
    </source>
</evidence>
<feature type="domain" description="C2" evidence="3">
    <location>
        <begin position="1017"/>
        <end position="1160"/>
    </location>
</feature>
<gene>
    <name evidence="5" type="primary">LOC118410106</name>
</gene>
<dbReference type="KEGG" id="bfo:118410106"/>
<dbReference type="OrthoDB" id="19996at2759"/>
<evidence type="ECO:0000259" key="3">
    <source>
        <dbReference type="PROSITE" id="PS50004"/>
    </source>
</evidence>
<dbReference type="InterPro" id="IPR000008">
    <property type="entry name" value="C2_dom"/>
</dbReference>
<evidence type="ECO:0000313" key="5">
    <source>
        <dbReference type="RefSeq" id="XP_035667500.1"/>
    </source>
</evidence>
<proteinExistence type="inferred from homology"/>
<dbReference type="SUPFAM" id="SSF49562">
    <property type="entry name" value="C2 domain (Calcium/lipid-binding domain, CaLB)"/>
    <property type="match status" value="1"/>
</dbReference>
<dbReference type="InterPro" id="IPR035892">
    <property type="entry name" value="C2_domain_sf"/>
</dbReference>
<feature type="compositionally biased region" description="Low complexity" evidence="2">
    <location>
        <begin position="817"/>
        <end position="837"/>
    </location>
</feature>
<dbReference type="SMART" id="SM00685">
    <property type="entry name" value="DM14"/>
    <property type="match status" value="1"/>
</dbReference>
<feature type="compositionally biased region" description="Polar residues" evidence="2">
    <location>
        <begin position="563"/>
        <end position="575"/>
    </location>
</feature>
<dbReference type="RefSeq" id="XP_035667500.1">
    <property type="nucleotide sequence ID" value="XM_035811607.1"/>
</dbReference>
<evidence type="ECO:0000256" key="1">
    <source>
        <dbReference type="ARBA" id="ARBA00010672"/>
    </source>
</evidence>
<dbReference type="GO" id="GO:0000981">
    <property type="term" value="F:DNA-binding transcription factor activity, RNA polymerase II-specific"/>
    <property type="evidence" value="ECO:0000318"/>
    <property type="project" value="GO_Central"/>
</dbReference>
<feature type="region of interest" description="Disordered" evidence="2">
    <location>
        <begin position="706"/>
        <end position="884"/>
    </location>
</feature>
<dbReference type="InterPro" id="IPR006608">
    <property type="entry name" value="CC2D1A/B_DM14"/>
</dbReference>
<feature type="region of interest" description="Disordered" evidence="2">
    <location>
        <begin position="563"/>
        <end position="590"/>
    </location>
</feature>
<dbReference type="PROSITE" id="PS50004">
    <property type="entry name" value="C2"/>
    <property type="match status" value="1"/>
</dbReference>
<comment type="similarity">
    <text evidence="1">Belongs to the CC2D1 family.</text>
</comment>
<reference evidence="5" key="2">
    <citation type="submission" date="2025-08" db="UniProtKB">
        <authorList>
            <consortium name="RefSeq"/>
        </authorList>
    </citation>
    <scope>IDENTIFICATION</scope>
    <source>
        <strain evidence="5">S238N-H82</strain>
        <tissue evidence="5">Testes</tissue>
    </source>
</reference>
<dbReference type="PANTHER" id="PTHR13076">
    <property type="entry name" value="COILED-COIL AND C2 DOMAIN-CONTAINING PROTEIN 1-LIKE"/>
    <property type="match status" value="1"/>
</dbReference>
<accession>A0A9J7KP04</accession>
<organism evidence="4 5">
    <name type="scientific">Branchiostoma floridae</name>
    <name type="common">Florida lancelet</name>
    <name type="synonym">Amphioxus</name>
    <dbReference type="NCBI Taxonomy" id="7739"/>
    <lineage>
        <taxon>Eukaryota</taxon>
        <taxon>Metazoa</taxon>
        <taxon>Chordata</taxon>
        <taxon>Cephalochordata</taxon>
        <taxon>Leptocardii</taxon>
        <taxon>Amphioxiformes</taxon>
        <taxon>Branchiostomatidae</taxon>
        <taxon>Branchiostoma</taxon>
    </lineage>
</organism>
<dbReference type="GO" id="GO:0006357">
    <property type="term" value="P:regulation of transcription by RNA polymerase II"/>
    <property type="evidence" value="ECO:0000318"/>
    <property type="project" value="GO_Central"/>
</dbReference>
<dbReference type="SMART" id="SM00239">
    <property type="entry name" value="C2"/>
    <property type="match status" value="1"/>
</dbReference>
<name>A0A9J7KP04_BRAFL</name>
<dbReference type="GeneID" id="118410106"/>
<dbReference type="Gene3D" id="2.60.40.150">
    <property type="entry name" value="C2 domain"/>
    <property type="match status" value="1"/>
</dbReference>
<dbReference type="Pfam" id="PF21528">
    <property type="entry name" value="CC2D1A-B_DM14"/>
    <property type="match status" value="1"/>
</dbReference>
<dbReference type="GO" id="GO:0000978">
    <property type="term" value="F:RNA polymerase II cis-regulatory region sequence-specific DNA binding"/>
    <property type="evidence" value="ECO:0000318"/>
    <property type="project" value="GO_Central"/>
</dbReference>
<dbReference type="GO" id="GO:0005634">
    <property type="term" value="C:nucleus"/>
    <property type="evidence" value="ECO:0000318"/>
    <property type="project" value="GO_Central"/>
</dbReference>
<sequence length="1334" mass="145279">MLEVKETDGVETFGNDADEKLAAIPEEGFPEVELADVQRGNMLDTETEKVASKAVQVSANDFQPLPATISKAPCIENMETETPSPEVKEGTLVEIEETPNADAKEVPSPVVKEAPVAEVKEAPIIEDKPIPEVKESPITEVKVSPPLEAKKAPVTGVKEAPAIEDEVPAAEIKEAPVPVVKEAPVVEDKEMPIPGIKKTSVTEVKEAPVAVKDVPTPGVKEALVADELPTRQVKEPPVTEAKEAPAIEDDVPVAEMKDAPVTKSKEAVFAEVKEAPVIDVKETPVTKVKEAPVSAVKEAFAPEFKEAPVIEDEGVLVAEMKEPPVTEVIELPVAEMKDEDKEVSVTEVKEPLAPEEVLVTEAKEATTPEAKEAPVTTVIPTRLPTPKVKDIPVTEVKGALVPEVKDAPAIEDKETPVTEMKEAPVAEVKKLSTPEFKQAPVTEVKEVAVAEVKEAPVPEIKGTPLSEAADLDKTTAAKIKDVPITEAEETSGTELQEIPFPQVETPVIELKEAPLAEVKYTHATGVKETPLTELEDTPVPKAPVPVLKDTPVMEIEKACVTEGNKTPGTEMTDSPATKVKEAPGTTKIPVPVTKKAPVNVTPVNRKDAEVKETPHAEVIGSTPTSMVKEVPVTKIPVPVNKKTPISEVKEKLVTEMKSASVPGKTPTRDVEKIPVLGTEVKEATTVDINEVPVHGVVVKQARVPEEQVTSKTEVVLQTEKAEKKKSPTTPKKVTFEADMRQPSPAEGSKVKEVPSPKATQQLPLVNGDTTERQEAVPATGVFIQDTGDRGNESAPSDKLVCADVELGGDSDEVITLPGISPDPVPSGSSSEDSGAAGQRSRSKSPQPPGRSRSKSPQPAPKQPVKKSPSGVKSRAQQQLEFLEERQKQFKMAALKAKNEGDMEHAKTLLRQAKGFDPMIEAAQGGLPVDLTKIPSLPSEPLDVDEFLESAEEADPAKIGDSEEMYARLAHTLKKQIETCKTSSEQYTHLGDLQEATKLERMGQASRQDLDTVKNAHNHGDPPPRFHYETRTFRLVKINTELLDSDLEVSVLRGVAYPLPSGISEPKDLYTYVKFELPYPHDKPQESSTSTFKGDANPEYKHTEKFRIDRKARSWLGTVKRKAIKFEVFYERGFLRSDKSMGEAQLKLENLENKAEVHEIIDLKDGRKTCGGKLEVKVRQREPLTGKQVQHVQEKWLVIDSVKRRQDGAGTSPQSSSQGSPNLPSLEVLKFEQKLLERQIQAVKSKGRLVPERSIQVYQEMGQQIIHVQNQLATGGPSVKKAYIRQLEASLASYHAEAVQWNKQGKKDRAHQALSKKKVVENELMKFKAAAVHTK</sequence>
<protein>
    <submittedName>
        <fullName evidence="5">Coiled-coil and C2 domain-containing protein 1B-like isoform X1</fullName>
    </submittedName>
</protein>
<dbReference type="Pfam" id="PF00168">
    <property type="entry name" value="C2"/>
    <property type="match status" value="1"/>
</dbReference>
<dbReference type="InterPro" id="IPR039725">
    <property type="entry name" value="CC2D1A/B"/>
</dbReference>
<dbReference type="PANTHER" id="PTHR13076:SF9">
    <property type="entry name" value="COILED-COIL AND C2 DOMAIN-CONTAINING PROTEIN 1-LIKE"/>
    <property type="match status" value="1"/>
</dbReference>
<evidence type="ECO:0000313" key="4">
    <source>
        <dbReference type="Proteomes" id="UP000001554"/>
    </source>
</evidence>